<comment type="caution">
    <text evidence="4">The sequence shown here is derived from an EMBL/GenBank/DDBJ whole genome shotgun (WGS) entry which is preliminary data.</text>
</comment>
<feature type="active site" description="Charge relay system" evidence="2">
    <location>
        <position position="252"/>
    </location>
</feature>
<protein>
    <submittedName>
        <fullName evidence="4">Alpha/beta fold hydrolase</fullName>
    </submittedName>
</protein>
<gene>
    <name evidence="4" type="ORF">EII21_11010</name>
</gene>
<dbReference type="EMBL" id="RQYC01000035">
    <property type="protein sequence ID" value="RRD88737.1"/>
    <property type="molecule type" value="Genomic_DNA"/>
</dbReference>
<accession>A0A3P2A043</accession>
<dbReference type="InterPro" id="IPR000073">
    <property type="entry name" value="AB_hydrolase_1"/>
</dbReference>
<proteinExistence type="inferred from homology"/>
<dbReference type="STRING" id="1121352.GCA_000620925_00131"/>
<evidence type="ECO:0000313" key="5">
    <source>
        <dbReference type="Proteomes" id="UP000269923"/>
    </source>
</evidence>
<reference evidence="4 5" key="1">
    <citation type="submission" date="2018-11" db="EMBL/GenBank/DDBJ databases">
        <title>Genomes From Bacteria Associated with the Canine Oral Cavity: a Test Case for Automated Genome-Based Taxonomic Assignment.</title>
        <authorList>
            <person name="Coil D.A."/>
            <person name="Jospin G."/>
            <person name="Darling A.E."/>
            <person name="Wallis C."/>
            <person name="Davis I.J."/>
            <person name="Harris S."/>
            <person name="Eisen J.A."/>
            <person name="Holcombe L.J."/>
            <person name="O'Flynn C."/>
        </authorList>
    </citation>
    <scope>NUCLEOTIDE SEQUENCE [LARGE SCALE GENOMIC DNA]</scope>
    <source>
        <strain evidence="4 5">COT-280</strain>
    </source>
</reference>
<organism evidence="4 5">
    <name type="scientific">Conchiformibius steedae</name>
    <dbReference type="NCBI Taxonomy" id="153493"/>
    <lineage>
        <taxon>Bacteria</taxon>
        <taxon>Pseudomonadati</taxon>
        <taxon>Pseudomonadota</taxon>
        <taxon>Betaproteobacteria</taxon>
        <taxon>Neisseriales</taxon>
        <taxon>Neisseriaceae</taxon>
        <taxon>Conchiformibius</taxon>
    </lineage>
</organism>
<dbReference type="AlphaFoldDB" id="A0A3P2A043"/>
<feature type="domain" description="AB hydrolase-1" evidence="3">
    <location>
        <begin position="64"/>
        <end position="285"/>
    </location>
</feature>
<dbReference type="Proteomes" id="UP000269923">
    <property type="component" value="Unassembled WGS sequence"/>
</dbReference>
<comment type="similarity">
    <text evidence="1">Belongs to the AB hydrolase superfamily. AB hydrolase 4 family.</text>
</comment>
<dbReference type="InterPro" id="IPR029058">
    <property type="entry name" value="AB_hydrolase_fold"/>
</dbReference>
<dbReference type="PANTHER" id="PTHR10794:SF94">
    <property type="entry name" value="ESTERASE YHET-RELATED"/>
    <property type="match status" value="1"/>
</dbReference>
<evidence type="ECO:0000259" key="3">
    <source>
        <dbReference type="Pfam" id="PF12697"/>
    </source>
</evidence>
<dbReference type="GO" id="GO:0034338">
    <property type="term" value="F:short-chain carboxylesterase activity"/>
    <property type="evidence" value="ECO:0007669"/>
    <property type="project" value="TreeGrafter"/>
</dbReference>
<evidence type="ECO:0000256" key="1">
    <source>
        <dbReference type="ARBA" id="ARBA00010884"/>
    </source>
</evidence>
<dbReference type="InterPro" id="IPR012020">
    <property type="entry name" value="ABHD4"/>
</dbReference>
<dbReference type="SUPFAM" id="SSF53474">
    <property type="entry name" value="alpha/beta-Hydrolases"/>
    <property type="match status" value="1"/>
</dbReference>
<evidence type="ECO:0000313" key="4">
    <source>
        <dbReference type="EMBL" id="RRD88737.1"/>
    </source>
</evidence>
<name>A0A3P2A043_9NEIS</name>
<dbReference type="GO" id="GO:0047372">
    <property type="term" value="F:monoacylglycerol lipase activity"/>
    <property type="evidence" value="ECO:0007669"/>
    <property type="project" value="TreeGrafter"/>
</dbReference>
<feature type="active site" description="Charge relay system" evidence="2">
    <location>
        <position position="280"/>
    </location>
</feature>
<evidence type="ECO:0000256" key="2">
    <source>
        <dbReference type="PIRSR" id="PIRSR005211-1"/>
    </source>
</evidence>
<keyword evidence="4" id="KW-0378">Hydrolase</keyword>
<dbReference type="PANTHER" id="PTHR10794">
    <property type="entry name" value="ABHYDROLASE DOMAIN-CONTAINING PROTEIN"/>
    <property type="match status" value="1"/>
</dbReference>
<dbReference type="Pfam" id="PF12697">
    <property type="entry name" value="Abhydrolase_6"/>
    <property type="match status" value="1"/>
</dbReference>
<dbReference type="InterPro" id="IPR050960">
    <property type="entry name" value="AB_hydrolase_4_sf"/>
</dbReference>
<keyword evidence="5" id="KW-1185">Reference proteome</keyword>
<dbReference type="Gene3D" id="3.40.50.1820">
    <property type="entry name" value="alpha/beta hydrolase"/>
    <property type="match status" value="1"/>
</dbReference>
<sequence>MPHFAPAPLIPPSWLTNGHAQTLYAKTLQAPPPAYRRELIADSYGEDLAAYDFVDAPQPDAPAVVLLHGLEGSSRSHYATALMHAVAAHGWHGVVAHFRSCGGVDARRTYHSGDTREVAHMLAVLRRRYRKLYVVGVSLGGNALAKYLGEQGDNALPDAAAVVSAPLDLPNAAAALERGLAWLLYTPYFLHTLLKKVPQPPQRCLSLGAFDRAYTAPIHGFASEHDYYARAAALPHLINITRPTLIINAQNDPFLPPPFLPQPHQVSASVQLLQPEHGGHCGFVSAGGRGHLRWLPDTVLKFFEASAPDTL</sequence>
<dbReference type="PIRSF" id="PIRSF005211">
    <property type="entry name" value="Ab_hydro_YheT"/>
    <property type="match status" value="1"/>
</dbReference>
<dbReference type="RefSeq" id="WP_124796410.1">
    <property type="nucleotide sequence ID" value="NZ_RQYC01000035.1"/>
</dbReference>
<feature type="active site" description="Charge relay system" evidence="2">
    <location>
        <position position="138"/>
    </location>
</feature>
<dbReference type="OrthoDB" id="332676at2"/>